<keyword evidence="2" id="KW-1185">Reference proteome</keyword>
<dbReference type="Pfam" id="PF04343">
    <property type="entry name" value="DUF488"/>
    <property type="match status" value="1"/>
</dbReference>
<reference evidence="1 2" key="1">
    <citation type="submission" date="2020-04" db="EMBL/GenBank/DDBJ databases">
        <authorList>
            <person name="Yoon J."/>
        </authorList>
    </citation>
    <scope>NUCLEOTIDE SEQUENCE [LARGE SCALE GENOMIC DNA]</scope>
    <source>
        <strain evidence="1 2">KMU-115</strain>
    </source>
</reference>
<dbReference type="PANTHER" id="PTHR39337">
    <property type="entry name" value="BLR5642 PROTEIN"/>
    <property type="match status" value="1"/>
</dbReference>
<dbReference type="AlphaFoldDB" id="A0A7X6K0R9"/>
<dbReference type="RefSeq" id="WP_168624929.1">
    <property type="nucleotide sequence ID" value="NZ_JAAZQQ010000008.1"/>
</dbReference>
<comment type="caution">
    <text evidence="1">The sequence shown here is derived from an EMBL/GenBank/DDBJ whole genome shotgun (WGS) entry which is preliminary data.</text>
</comment>
<dbReference type="EMBL" id="JAAZQQ010000008">
    <property type="protein sequence ID" value="NKX46555.1"/>
    <property type="molecule type" value="Genomic_DNA"/>
</dbReference>
<name>A0A7X6K0R9_9RHOB</name>
<accession>A0A7X6K0R9</accession>
<dbReference type="PANTHER" id="PTHR39337:SF1">
    <property type="entry name" value="BLR5642 PROTEIN"/>
    <property type="match status" value="1"/>
</dbReference>
<sequence length="174" mass="19465">MSDAIVRPAGPELRVATIGVYGFDAVSFLHRLKSANVRRLLDVRQRRGVRGPDYAWANSRRLQAALFDAEIGYEHRPELAPTTELRHLQYAEDNRLGVGKRSRQKLASEYIRRYTDEILDPADLTAIFSGLPQDGVAALLCVECSPEACHRSLIAQRLSALHGVVIDHLRPLRG</sequence>
<evidence type="ECO:0000313" key="2">
    <source>
        <dbReference type="Proteomes" id="UP000526408"/>
    </source>
</evidence>
<dbReference type="InterPro" id="IPR007438">
    <property type="entry name" value="DUF488"/>
</dbReference>
<organism evidence="1 2">
    <name type="scientific">Roseicyclus persicicus</name>
    <dbReference type="NCBI Taxonomy" id="2650661"/>
    <lineage>
        <taxon>Bacteria</taxon>
        <taxon>Pseudomonadati</taxon>
        <taxon>Pseudomonadota</taxon>
        <taxon>Alphaproteobacteria</taxon>
        <taxon>Rhodobacterales</taxon>
        <taxon>Roseobacteraceae</taxon>
        <taxon>Roseicyclus</taxon>
    </lineage>
</organism>
<protein>
    <submittedName>
        <fullName evidence="1">DUF488 domain-containing protein</fullName>
    </submittedName>
</protein>
<proteinExistence type="predicted"/>
<dbReference type="Proteomes" id="UP000526408">
    <property type="component" value="Unassembled WGS sequence"/>
</dbReference>
<evidence type="ECO:0000313" key="1">
    <source>
        <dbReference type="EMBL" id="NKX46555.1"/>
    </source>
</evidence>
<gene>
    <name evidence="1" type="ORF">HCU73_18355</name>
</gene>